<dbReference type="SUPFAM" id="SSF54403">
    <property type="entry name" value="Cystatin/monellin"/>
    <property type="match status" value="1"/>
</dbReference>
<dbReference type="GO" id="GO:0031982">
    <property type="term" value="C:vesicle"/>
    <property type="evidence" value="ECO:0007669"/>
    <property type="project" value="TreeGrafter"/>
</dbReference>
<organism evidence="8 9">
    <name type="scientific">Rhipicephalus sanguineus</name>
    <name type="common">Brown dog tick</name>
    <name type="synonym">Ixodes sanguineus</name>
    <dbReference type="NCBI Taxonomy" id="34632"/>
    <lineage>
        <taxon>Eukaryota</taxon>
        <taxon>Metazoa</taxon>
        <taxon>Ecdysozoa</taxon>
        <taxon>Arthropoda</taxon>
        <taxon>Chelicerata</taxon>
        <taxon>Arachnida</taxon>
        <taxon>Acari</taxon>
        <taxon>Parasitiformes</taxon>
        <taxon>Ixodida</taxon>
        <taxon>Ixodoidea</taxon>
        <taxon>Ixodidae</taxon>
        <taxon>Rhipicephalinae</taxon>
        <taxon>Rhipicephalus</taxon>
        <taxon>Rhipicephalus</taxon>
    </lineage>
</organism>
<evidence type="ECO:0000256" key="3">
    <source>
        <dbReference type="ARBA" id="ARBA00022525"/>
    </source>
</evidence>
<comment type="similarity">
    <text evidence="2">Belongs to the cystatin family.</text>
</comment>
<evidence type="ECO:0000256" key="6">
    <source>
        <dbReference type="ARBA" id="ARBA00022729"/>
    </source>
</evidence>
<dbReference type="PANTHER" id="PTHR46186">
    <property type="entry name" value="CYSTATIN"/>
    <property type="match status" value="1"/>
</dbReference>
<reference evidence="8" key="1">
    <citation type="journal article" date="2020" name="Cell">
        <title>Large-Scale Comparative Analyses of Tick Genomes Elucidate Their Genetic Diversity and Vector Capacities.</title>
        <authorList>
            <consortium name="Tick Genome and Microbiome Consortium (TIGMIC)"/>
            <person name="Jia N."/>
            <person name="Wang J."/>
            <person name="Shi W."/>
            <person name="Du L."/>
            <person name="Sun Y."/>
            <person name="Zhan W."/>
            <person name="Jiang J.F."/>
            <person name="Wang Q."/>
            <person name="Zhang B."/>
            <person name="Ji P."/>
            <person name="Bell-Sakyi L."/>
            <person name="Cui X.M."/>
            <person name="Yuan T.T."/>
            <person name="Jiang B.G."/>
            <person name="Yang W.F."/>
            <person name="Lam T.T."/>
            <person name="Chang Q.C."/>
            <person name="Ding S.J."/>
            <person name="Wang X.J."/>
            <person name="Zhu J.G."/>
            <person name="Ruan X.D."/>
            <person name="Zhao L."/>
            <person name="Wei J.T."/>
            <person name="Ye R.Z."/>
            <person name="Que T.C."/>
            <person name="Du C.H."/>
            <person name="Zhou Y.H."/>
            <person name="Cheng J.X."/>
            <person name="Dai P.F."/>
            <person name="Guo W.B."/>
            <person name="Han X.H."/>
            <person name="Huang E.J."/>
            <person name="Li L.F."/>
            <person name="Wei W."/>
            <person name="Gao Y.C."/>
            <person name="Liu J.Z."/>
            <person name="Shao H.Z."/>
            <person name="Wang X."/>
            <person name="Wang C.C."/>
            <person name="Yang T.C."/>
            <person name="Huo Q.B."/>
            <person name="Li W."/>
            <person name="Chen H.Y."/>
            <person name="Chen S.E."/>
            <person name="Zhou L.G."/>
            <person name="Ni X.B."/>
            <person name="Tian J.H."/>
            <person name="Sheng Y."/>
            <person name="Liu T."/>
            <person name="Pan Y.S."/>
            <person name="Xia L.Y."/>
            <person name="Li J."/>
            <person name="Zhao F."/>
            <person name="Cao W.C."/>
        </authorList>
    </citation>
    <scope>NUCLEOTIDE SEQUENCE</scope>
    <source>
        <strain evidence="8">Rsan-2018</strain>
    </source>
</reference>
<dbReference type="PANTHER" id="PTHR46186:SF2">
    <property type="entry name" value="CYSTATIN"/>
    <property type="match status" value="1"/>
</dbReference>
<keyword evidence="3" id="KW-0964">Secreted</keyword>
<comment type="subcellular location">
    <subcellularLocation>
        <location evidence="1">Secreted</location>
    </subcellularLocation>
</comment>
<keyword evidence="5" id="KW-0789">Thiol protease inhibitor</keyword>
<comment type="caution">
    <text evidence="8">The sequence shown here is derived from an EMBL/GenBank/DDBJ whole genome shotgun (WGS) entry which is preliminary data.</text>
</comment>
<keyword evidence="4" id="KW-0646">Protease inhibitor</keyword>
<evidence type="ECO:0000313" key="9">
    <source>
        <dbReference type="Proteomes" id="UP000821837"/>
    </source>
</evidence>
<dbReference type="Proteomes" id="UP000821837">
    <property type="component" value="Chromosome 11"/>
</dbReference>
<gene>
    <name evidence="8" type="ORF">HPB52_022732</name>
</gene>
<dbReference type="Pfam" id="PF00031">
    <property type="entry name" value="Cystatin"/>
    <property type="match status" value="1"/>
</dbReference>
<dbReference type="GO" id="GO:0004869">
    <property type="term" value="F:cysteine-type endopeptidase inhibitor activity"/>
    <property type="evidence" value="ECO:0007669"/>
    <property type="project" value="UniProtKB-KW"/>
</dbReference>
<evidence type="ECO:0000256" key="5">
    <source>
        <dbReference type="ARBA" id="ARBA00022704"/>
    </source>
</evidence>
<evidence type="ECO:0000313" key="8">
    <source>
        <dbReference type="EMBL" id="KAH7973173.1"/>
    </source>
</evidence>
<feature type="domain" description="Cystatin" evidence="7">
    <location>
        <begin position="77"/>
        <end position="185"/>
    </location>
</feature>
<dbReference type="CDD" id="cd00042">
    <property type="entry name" value="CY"/>
    <property type="match status" value="1"/>
</dbReference>
<keyword evidence="6" id="KW-0732">Signal</keyword>
<dbReference type="EMBL" id="JABSTV010001247">
    <property type="protein sequence ID" value="KAH7973173.1"/>
    <property type="molecule type" value="Genomic_DNA"/>
</dbReference>
<dbReference type="AlphaFoldDB" id="A0A9D4T6B5"/>
<dbReference type="PROSITE" id="PS00287">
    <property type="entry name" value="CYSTATIN"/>
    <property type="match status" value="1"/>
</dbReference>
<dbReference type="VEuPathDB" id="VectorBase:RSAN_032659"/>
<evidence type="ECO:0000259" key="7">
    <source>
        <dbReference type="SMART" id="SM00043"/>
    </source>
</evidence>
<dbReference type="SMART" id="SM00043">
    <property type="entry name" value="CY"/>
    <property type="match status" value="1"/>
</dbReference>
<name>A0A9D4T6B5_RHISA</name>
<dbReference type="GO" id="GO:0005615">
    <property type="term" value="C:extracellular space"/>
    <property type="evidence" value="ECO:0007669"/>
    <property type="project" value="TreeGrafter"/>
</dbReference>
<dbReference type="Gene3D" id="3.10.450.10">
    <property type="match status" value="1"/>
</dbReference>
<dbReference type="InterPro" id="IPR018073">
    <property type="entry name" value="Prot_inh_cystat_CS"/>
</dbReference>
<accession>A0A9D4T6B5</accession>
<reference evidence="8" key="2">
    <citation type="submission" date="2021-09" db="EMBL/GenBank/DDBJ databases">
        <authorList>
            <person name="Jia N."/>
            <person name="Wang J."/>
            <person name="Shi W."/>
            <person name="Du L."/>
            <person name="Sun Y."/>
            <person name="Zhan W."/>
            <person name="Jiang J."/>
            <person name="Wang Q."/>
            <person name="Zhang B."/>
            <person name="Ji P."/>
            <person name="Sakyi L.B."/>
            <person name="Cui X."/>
            <person name="Yuan T."/>
            <person name="Jiang B."/>
            <person name="Yang W."/>
            <person name="Lam T.T.-Y."/>
            <person name="Chang Q."/>
            <person name="Ding S."/>
            <person name="Wang X."/>
            <person name="Zhu J."/>
            <person name="Ruan X."/>
            <person name="Zhao L."/>
            <person name="Wei J."/>
            <person name="Que T."/>
            <person name="Du C."/>
            <person name="Cheng J."/>
            <person name="Dai P."/>
            <person name="Han X."/>
            <person name="Huang E."/>
            <person name="Gao Y."/>
            <person name="Liu J."/>
            <person name="Shao H."/>
            <person name="Ye R."/>
            <person name="Li L."/>
            <person name="Wei W."/>
            <person name="Wang X."/>
            <person name="Wang C."/>
            <person name="Huo Q."/>
            <person name="Li W."/>
            <person name="Guo W."/>
            <person name="Chen H."/>
            <person name="Chen S."/>
            <person name="Zhou L."/>
            <person name="Zhou L."/>
            <person name="Ni X."/>
            <person name="Tian J."/>
            <person name="Zhou Y."/>
            <person name="Sheng Y."/>
            <person name="Liu T."/>
            <person name="Pan Y."/>
            <person name="Xia L."/>
            <person name="Li J."/>
            <person name="Zhao F."/>
            <person name="Cao W."/>
        </authorList>
    </citation>
    <scope>NUCLEOTIDE SEQUENCE</scope>
    <source>
        <strain evidence="8">Rsan-2018</strain>
        <tissue evidence="8">Larvae</tissue>
    </source>
</reference>
<keyword evidence="9" id="KW-1185">Reference proteome</keyword>
<dbReference type="InterPro" id="IPR046350">
    <property type="entry name" value="Cystatin_sf"/>
</dbReference>
<dbReference type="InterPro" id="IPR000010">
    <property type="entry name" value="Cystatin_dom"/>
</dbReference>
<evidence type="ECO:0000256" key="4">
    <source>
        <dbReference type="ARBA" id="ARBA00022690"/>
    </source>
</evidence>
<dbReference type="GO" id="GO:0005737">
    <property type="term" value="C:cytoplasm"/>
    <property type="evidence" value="ECO:0007669"/>
    <property type="project" value="TreeGrafter"/>
</dbReference>
<evidence type="ECO:0000256" key="2">
    <source>
        <dbReference type="ARBA" id="ARBA00009403"/>
    </source>
</evidence>
<proteinExistence type="inferred from homology"/>
<evidence type="ECO:0000256" key="1">
    <source>
        <dbReference type="ARBA" id="ARBA00004613"/>
    </source>
</evidence>
<sequence length="191" mass="21233">MLTTLRDSTPKKPPQPSNRVHIVGEITLPEEVNQILGLGPKFAVEPRKTPHELLTLVRQVAQRMPEDESNSGNEQIPVYGGWQKHNVGDNAIYEELAHFAVSKQKAGREFFDTVLELVDVETQVVAGINYRIKFKITESTCRITEVYSKTTCVPKSRENVKDVCTAGVVDPATKKEPELLSFTCEGSSASH</sequence>
<protein>
    <recommendedName>
        <fullName evidence="7">Cystatin domain-containing protein</fullName>
    </recommendedName>
</protein>